<evidence type="ECO:0000313" key="6">
    <source>
        <dbReference type="Proteomes" id="UP001595767"/>
    </source>
</evidence>
<keyword evidence="1" id="KW-0805">Transcription regulation</keyword>
<organism evidence="5 6">
    <name type="scientific">Nocardia rhizosphaerae</name>
    <dbReference type="NCBI Taxonomy" id="1691571"/>
    <lineage>
        <taxon>Bacteria</taxon>
        <taxon>Bacillati</taxon>
        <taxon>Actinomycetota</taxon>
        <taxon>Actinomycetes</taxon>
        <taxon>Mycobacteriales</taxon>
        <taxon>Nocardiaceae</taxon>
        <taxon>Nocardia</taxon>
    </lineage>
</organism>
<protein>
    <submittedName>
        <fullName evidence="5">Helix-turn-helix transcriptional regulator</fullName>
    </submittedName>
</protein>
<dbReference type="EMBL" id="JBHSBA010000015">
    <property type="protein sequence ID" value="MFC4128241.1"/>
    <property type="molecule type" value="Genomic_DNA"/>
</dbReference>
<sequence>MTGASEWAGTMLLRPGVMVLTGDVGATTLHAHHSVQVLTSESRFAIGDAYGNTTTCRAVVVPPNVRHRVVHGAAASTVVHVAPEASAVATLCPDRGDTVDGWVRAGSLFLSGPIGTADLVAGLGGHADETGHPAVRRVRAELPGLLADGPVRLAAVALRVRLSESRLAHLFAAEMGLPFRAYVRWLRMQQAMRLVAAGRSFTEAAHGAGFADSAHLNRVCHSMFGAAPSDFGRLRWVDELP</sequence>
<evidence type="ECO:0000256" key="2">
    <source>
        <dbReference type="ARBA" id="ARBA00023125"/>
    </source>
</evidence>
<comment type="caution">
    <text evidence="5">The sequence shown here is derived from an EMBL/GenBank/DDBJ whole genome shotgun (WGS) entry which is preliminary data.</text>
</comment>
<gene>
    <name evidence="5" type="ORF">ACFOW8_25270</name>
</gene>
<proteinExistence type="predicted"/>
<keyword evidence="3" id="KW-0804">Transcription</keyword>
<dbReference type="InterPro" id="IPR018060">
    <property type="entry name" value="HTH_AraC"/>
</dbReference>
<evidence type="ECO:0000313" key="5">
    <source>
        <dbReference type="EMBL" id="MFC4128241.1"/>
    </source>
</evidence>
<dbReference type="SMART" id="SM00342">
    <property type="entry name" value="HTH_ARAC"/>
    <property type="match status" value="1"/>
</dbReference>
<dbReference type="PROSITE" id="PS01124">
    <property type="entry name" value="HTH_ARAC_FAMILY_2"/>
    <property type="match status" value="1"/>
</dbReference>
<evidence type="ECO:0000256" key="3">
    <source>
        <dbReference type="ARBA" id="ARBA00023163"/>
    </source>
</evidence>
<dbReference type="RefSeq" id="WP_378553981.1">
    <property type="nucleotide sequence ID" value="NZ_JBHSBA010000015.1"/>
</dbReference>
<feature type="domain" description="HTH araC/xylS-type" evidence="4">
    <location>
        <begin position="136"/>
        <end position="234"/>
    </location>
</feature>
<reference evidence="6" key="1">
    <citation type="journal article" date="2019" name="Int. J. Syst. Evol. Microbiol.">
        <title>The Global Catalogue of Microorganisms (GCM) 10K type strain sequencing project: providing services to taxonomists for standard genome sequencing and annotation.</title>
        <authorList>
            <consortium name="The Broad Institute Genomics Platform"/>
            <consortium name="The Broad Institute Genome Sequencing Center for Infectious Disease"/>
            <person name="Wu L."/>
            <person name="Ma J."/>
        </authorList>
    </citation>
    <scope>NUCLEOTIDE SEQUENCE [LARGE SCALE GENOMIC DNA]</scope>
    <source>
        <strain evidence="6">CGMCC 4.7204</strain>
    </source>
</reference>
<dbReference type="Pfam" id="PF12833">
    <property type="entry name" value="HTH_18"/>
    <property type="match status" value="1"/>
</dbReference>
<evidence type="ECO:0000256" key="1">
    <source>
        <dbReference type="ARBA" id="ARBA00023015"/>
    </source>
</evidence>
<name>A0ABV8LCM5_9NOCA</name>
<accession>A0ABV8LCM5</accession>
<dbReference type="PANTHER" id="PTHR46796">
    <property type="entry name" value="HTH-TYPE TRANSCRIPTIONAL ACTIVATOR RHAS-RELATED"/>
    <property type="match status" value="1"/>
</dbReference>
<dbReference type="Gene3D" id="1.10.10.60">
    <property type="entry name" value="Homeodomain-like"/>
    <property type="match status" value="1"/>
</dbReference>
<keyword evidence="6" id="KW-1185">Reference proteome</keyword>
<dbReference type="Proteomes" id="UP001595767">
    <property type="component" value="Unassembled WGS sequence"/>
</dbReference>
<keyword evidence="2" id="KW-0238">DNA-binding</keyword>
<dbReference type="InterPro" id="IPR050204">
    <property type="entry name" value="AraC_XylS_family_regulators"/>
</dbReference>
<evidence type="ECO:0000259" key="4">
    <source>
        <dbReference type="PROSITE" id="PS01124"/>
    </source>
</evidence>